<evidence type="ECO:0000256" key="1">
    <source>
        <dbReference type="ARBA" id="ARBA00004496"/>
    </source>
</evidence>
<keyword evidence="10" id="KW-0234">DNA repair</keyword>
<evidence type="ECO:0000256" key="3">
    <source>
        <dbReference type="ARBA" id="ARBA00022737"/>
    </source>
</evidence>
<keyword evidence="15" id="KW-1185">Reference proteome</keyword>
<dbReference type="SUPFAM" id="SSF52540">
    <property type="entry name" value="P-loop containing nucleoside triphosphate hydrolases"/>
    <property type="match status" value="1"/>
</dbReference>
<evidence type="ECO:0000256" key="6">
    <source>
        <dbReference type="ARBA" id="ARBA00022769"/>
    </source>
</evidence>
<organism evidence="14 15">
    <name type="scientific">Streptomyces varsoviensis</name>
    <dbReference type="NCBI Taxonomy" id="67373"/>
    <lineage>
        <taxon>Bacteria</taxon>
        <taxon>Bacillati</taxon>
        <taxon>Actinomycetota</taxon>
        <taxon>Actinomycetes</taxon>
        <taxon>Kitasatosporales</taxon>
        <taxon>Streptomycetaceae</taxon>
        <taxon>Streptomyces</taxon>
    </lineage>
</organism>
<evidence type="ECO:0000256" key="9">
    <source>
        <dbReference type="ARBA" id="ARBA00023125"/>
    </source>
</evidence>
<evidence type="ECO:0000313" key="14">
    <source>
        <dbReference type="EMBL" id="KOG55137.1"/>
    </source>
</evidence>
<dbReference type="Gene3D" id="3.40.50.300">
    <property type="entry name" value="P-loop containing nucleotide triphosphate hydrolases"/>
    <property type="match status" value="1"/>
</dbReference>
<comment type="caution">
    <text evidence="14">The sequence shown here is derived from an EMBL/GenBank/DDBJ whole genome shotgun (WGS) entry which is preliminary data.</text>
</comment>
<comment type="similarity">
    <text evidence="11">Belongs to the ABC transporter superfamily. UvrA family.</text>
</comment>
<dbReference type="PANTHER" id="PTHR43152:SF1">
    <property type="entry name" value="UVRA PROTEIN"/>
    <property type="match status" value="1"/>
</dbReference>
<dbReference type="EMBL" id="LGUT01004296">
    <property type="protein sequence ID" value="KOG55137.1"/>
    <property type="molecule type" value="Genomic_DNA"/>
</dbReference>
<dbReference type="Proteomes" id="UP000037020">
    <property type="component" value="Unassembled WGS sequence"/>
</dbReference>
<gene>
    <name evidence="14" type="ORF">ADK38_43805</name>
</gene>
<comment type="subcellular location">
    <subcellularLocation>
        <location evidence="1">Cytoplasm</location>
    </subcellularLocation>
</comment>
<evidence type="ECO:0000256" key="12">
    <source>
        <dbReference type="ARBA" id="ARBA00039316"/>
    </source>
</evidence>
<keyword evidence="8" id="KW-0267">Excision nuclease</keyword>
<keyword evidence="5" id="KW-0227">DNA damage</keyword>
<keyword evidence="2" id="KW-0963">Cytoplasm</keyword>
<proteinExistence type="inferred from homology"/>
<sequence>RLGQPATELSGGEAQRIKLAAELQRTHRGHTLYVLDEPTTGLHPADTELLLRQLHGLVDAGNSVVVVEHDMAVVAGADRVIDMGPGGGAAGGHVVAAGTPEEVARTDGSLTARYLRTALARTGANG</sequence>
<reference evidence="14 15" key="1">
    <citation type="submission" date="2015-07" db="EMBL/GenBank/DDBJ databases">
        <authorList>
            <person name="Ju K.-S."/>
            <person name="Doroghazi J.R."/>
            <person name="Metcalf W.W."/>
        </authorList>
    </citation>
    <scope>NUCLEOTIDE SEQUENCE [LARGE SCALE GENOMIC DNA]</scope>
    <source>
        <strain evidence="14 15">NRRL B-3589</strain>
    </source>
</reference>
<feature type="non-terminal residue" evidence="14">
    <location>
        <position position="1"/>
    </location>
</feature>
<evidence type="ECO:0000256" key="11">
    <source>
        <dbReference type="ARBA" id="ARBA00038000"/>
    </source>
</evidence>
<keyword evidence="9" id="KW-0238">DNA-binding</keyword>
<keyword evidence="4" id="KW-0547">Nucleotide-binding</keyword>
<keyword evidence="6" id="KW-0228">DNA excision</keyword>
<keyword evidence="7" id="KW-0067">ATP-binding</keyword>
<dbReference type="PANTHER" id="PTHR43152">
    <property type="entry name" value="UVRABC SYSTEM PROTEIN A"/>
    <property type="match status" value="1"/>
</dbReference>
<evidence type="ECO:0000256" key="2">
    <source>
        <dbReference type="ARBA" id="ARBA00022490"/>
    </source>
</evidence>
<evidence type="ECO:0000256" key="13">
    <source>
        <dbReference type="ARBA" id="ARBA00042156"/>
    </source>
</evidence>
<name>A0ABR5ISM7_9ACTN</name>
<evidence type="ECO:0000256" key="5">
    <source>
        <dbReference type="ARBA" id="ARBA00022763"/>
    </source>
</evidence>
<accession>A0ABR5ISM7</accession>
<evidence type="ECO:0000256" key="8">
    <source>
        <dbReference type="ARBA" id="ARBA00022881"/>
    </source>
</evidence>
<evidence type="ECO:0000313" key="15">
    <source>
        <dbReference type="Proteomes" id="UP000037020"/>
    </source>
</evidence>
<evidence type="ECO:0000256" key="10">
    <source>
        <dbReference type="ARBA" id="ARBA00023204"/>
    </source>
</evidence>
<keyword evidence="3" id="KW-0677">Repeat</keyword>
<protein>
    <recommendedName>
        <fullName evidence="12">UvrABC system protein A</fullName>
    </recommendedName>
    <alternativeName>
        <fullName evidence="13">Excinuclease ABC subunit A</fullName>
    </alternativeName>
</protein>
<evidence type="ECO:0000256" key="7">
    <source>
        <dbReference type="ARBA" id="ARBA00022840"/>
    </source>
</evidence>
<dbReference type="InterPro" id="IPR027417">
    <property type="entry name" value="P-loop_NTPase"/>
</dbReference>
<evidence type="ECO:0000256" key="4">
    <source>
        <dbReference type="ARBA" id="ARBA00022741"/>
    </source>
</evidence>